<accession>A0A0G1ZK04</accession>
<evidence type="ECO:0000313" key="1">
    <source>
        <dbReference type="EMBL" id="KKW19694.1"/>
    </source>
</evidence>
<sequence>MPSIPVLIIASGEEEFPGNIRIDNKNLYGRPWDDLVDCFKRLLIWQIPFLSSNDAEKSYKFISVFLFHFLLPTSFDYNNMNLYKSQ</sequence>
<dbReference type="EMBL" id="LCQQ01000051">
    <property type="protein sequence ID" value="KKW19694.1"/>
    <property type="molecule type" value="Genomic_DNA"/>
</dbReference>
<dbReference type="Proteomes" id="UP000034201">
    <property type="component" value="Unassembled WGS sequence"/>
</dbReference>
<proteinExistence type="predicted"/>
<reference evidence="1 2" key="1">
    <citation type="journal article" date="2015" name="Nature">
        <title>rRNA introns, odd ribosomes, and small enigmatic genomes across a large radiation of phyla.</title>
        <authorList>
            <person name="Brown C.T."/>
            <person name="Hug L.A."/>
            <person name="Thomas B.C."/>
            <person name="Sharon I."/>
            <person name="Castelle C.J."/>
            <person name="Singh A."/>
            <person name="Wilkins M.J."/>
            <person name="Williams K.H."/>
            <person name="Banfield J.F."/>
        </authorList>
    </citation>
    <scope>NUCLEOTIDE SEQUENCE [LARGE SCALE GENOMIC DNA]</scope>
</reference>
<comment type="caution">
    <text evidence="1">The sequence shown here is derived from an EMBL/GenBank/DDBJ whole genome shotgun (WGS) entry which is preliminary data.</text>
</comment>
<name>A0A0G1ZK04_9BACT</name>
<gene>
    <name evidence="1" type="ORF">UY61_C0051G0002</name>
</gene>
<evidence type="ECO:0000313" key="2">
    <source>
        <dbReference type="Proteomes" id="UP000034201"/>
    </source>
</evidence>
<dbReference type="AlphaFoldDB" id="A0A0G1ZK04"/>
<protein>
    <submittedName>
        <fullName evidence="1">Uncharacterized protein</fullName>
    </submittedName>
</protein>
<organism evidence="1 2">
    <name type="scientific">Candidatus Adlerbacteria bacterium GW2011_GWC1_50_9</name>
    <dbReference type="NCBI Taxonomy" id="1618608"/>
    <lineage>
        <taxon>Bacteria</taxon>
        <taxon>Candidatus Adleribacteriota</taxon>
    </lineage>
</organism>